<dbReference type="EMBL" id="BAAASR010000016">
    <property type="protein sequence ID" value="GAA2496310.1"/>
    <property type="molecule type" value="Genomic_DNA"/>
</dbReference>
<accession>A0ABP5ZEQ2</accession>
<evidence type="ECO:0000313" key="6">
    <source>
        <dbReference type="Proteomes" id="UP001499942"/>
    </source>
</evidence>
<dbReference type="PROSITE" id="PS50043">
    <property type="entry name" value="HTH_LUXR_2"/>
    <property type="match status" value="1"/>
</dbReference>
<proteinExistence type="predicted"/>
<evidence type="ECO:0000256" key="2">
    <source>
        <dbReference type="ARBA" id="ARBA00023125"/>
    </source>
</evidence>
<comment type="caution">
    <text evidence="5">The sequence shown here is derived from an EMBL/GenBank/DDBJ whole genome shotgun (WGS) entry which is preliminary data.</text>
</comment>
<dbReference type="PANTHER" id="PTHR44688:SF16">
    <property type="entry name" value="DNA-BINDING TRANSCRIPTIONAL ACTIVATOR DEVR_DOSR"/>
    <property type="match status" value="1"/>
</dbReference>
<dbReference type="InterPro" id="IPR036388">
    <property type="entry name" value="WH-like_DNA-bd_sf"/>
</dbReference>
<dbReference type="SMART" id="SM00421">
    <property type="entry name" value="HTH_LUXR"/>
    <property type="match status" value="1"/>
</dbReference>
<evidence type="ECO:0000259" key="4">
    <source>
        <dbReference type="PROSITE" id="PS50043"/>
    </source>
</evidence>
<name>A0ABP5ZEQ2_9ACTN</name>
<gene>
    <name evidence="5" type="ORF">GCM10010393_30470</name>
</gene>
<dbReference type="PRINTS" id="PR00038">
    <property type="entry name" value="HTHLUXR"/>
</dbReference>
<evidence type="ECO:0000256" key="3">
    <source>
        <dbReference type="ARBA" id="ARBA00023163"/>
    </source>
</evidence>
<dbReference type="Pfam" id="PF00196">
    <property type="entry name" value="GerE"/>
    <property type="match status" value="1"/>
</dbReference>
<dbReference type="InterPro" id="IPR000792">
    <property type="entry name" value="Tscrpt_reg_LuxR_C"/>
</dbReference>
<dbReference type="Gene3D" id="1.10.10.10">
    <property type="entry name" value="Winged helix-like DNA-binding domain superfamily/Winged helix DNA-binding domain"/>
    <property type="match status" value="1"/>
</dbReference>
<evidence type="ECO:0000256" key="1">
    <source>
        <dbReference type="ARBA" id="ARBA00023015"/>
    </source>
</evidence>
<feature type="domain" description="HTH luxR-type" evidence="4">
    <location>
        <begin position="194"/>
        <end position="259"/>
    </location>
</feature>
<keyword evidence="3" id="KW-0804">Transcription</keyword>
<keyword evidence="6" id="KW-1185">Reference proteome</keyword>
<evidence type="ECO:0000313" key="5">
    <source>
        <dbReference type="EMBL" id="GAA2496310.1"/>
    </source>
</evidence>
<protein>
    <recommendedName>
        <fullName evidence="4">HTH luxR-type domain-containing protein</fullName>
    </recommendedName>
</protein>
<organism evidence="5 6">
    <name type="scientific">Streptomyces gobitricini</name>
    <dbReference type="NCBI Taxonomy" id="68211"/>
    <lineage>
        <taxon>Bacteria</taxon>
        <taxon>Bacillati</taxon>
        <taxon>Actinomycetota</taxon>
        <taxon>Actinomycetes</taxon>
        <taxon>Kitasatosporales</taxon>
        <taxon>Streptomycetaceae</taxon>
        <taxon>Streptomyces</taxon>
    </lineage>
</organism>
<dbReference type="PANTHER" id="PTHR44688">
    <property type="entry name" value="DNA-BINDING TRANSCRIPTIONAL ACTIVATOR DEVR_DOSR"/>
    <property type="match status" value="1"/>
</dbReference>
<keyword evidence="1" id="KW-0805">Transcription regulation</keyword>
<dbReference type="SUPFAM" id="SSF46894">
    <property type="entry name" value="C-terminal effector domain of the bipartite response regulators"/>
    <property type="match status" value="1"/>
</dbReference>
<keyword evidence="2" id="KW-0238">DNA-binding</keyword>
<dbReference type="InterPro" id="IPR016032">
    <property type="entry name" value="Sig_transdc_resp-reg_C-effctor"/>
</dbReference>
<reference evidence="6" key="1">
    <citation type="journal article" date="2019" name="Int. J. Syst. Evol. Microbiol.">
        <title>The Global Catalogue of Microorganisms (GCM) 10K type strain sequencing project: providing services to taxonomists for standard genome sequencing and annotation.</title>
        <authorList>
            <consortium name="The Broad Institute Genomics Platform"/>
            <consortium name="The Broad Institute Genome Sequencing Center for Infectious Disease"/>
            <person name="Wu L."/>
            <person name="Ma J."/>
        </authorList>
    </citation>
    <scope>NUCLEOTIDE SEQUENCE [LARGE SCALE GENOMIC DNA]</scope>
    <source>
        <strain evidence="6">JCM 5062</strain>
    </source>
</reference>
<dbReference type="CDD" id="cd06170">
    <property type="entry name" value="LuxR_C_like"/>
    <property type="match status" value="1"/>
</dbReference>
<dbReference type="Proteomes" id="UP001499942">
    <property type="component" value="Unassembled WGS sequence"/>
</dbReference>
<sequence>MDCGGAVPYLGKDDYERMLALAVAVLESRQPETVWRLIAQELLRTLDGSVLLMKDEEWTPADGAVRAWLRDASAPVEPVGRTAGFVRSGYPFATHYGSRTDREPRTAAQLVGERAWRHSETASALRDSFGTRHMLGLPFPDRDGAVRGFIVHRSGADFDARDLHYAARVQPLLSAAAAQCRLLAPRQPAGAPGPAPATGGLTPRETAVLRTLAEGLPATAMARRLGVSVRTVHKHLQNLYRKLGTADRLGTVLRAQELGLLPPAHPPAAAGTPR</sequence>